<dbReference type="Proteomes" id="UP000220828">
    <property type="component" value="Unassembled WGS sequence"/>
</dbReference>
<evidence type="ECO:0000313" key="2">
    <source>
        <dbReference type="EMBL" id="PDS23838.1"/>
    </source>
</evidence>
<dbReference type="InterPro" id="IPR004919">
    <property type="entry name" value="GmrSD_N"/>
</dbReference>
<evidence type="ECO:0000313" key="3">
    <source>
        <dbReference type="Proteomes" id="UP000220828"/>
    </source>
</evidence>
<evidence type="ECO:0000259" key="1">
    <source>
        <dbReference type="Pfam" id="PF03235"/>
    </source>
</evidence>
<feature type="domain" description="GmrSD restriction endonucleases N-terminal" evidence="1">
    <location>
        <begin position="64"/>
        <end position="173"/>
    </location>
</feature>
<dbReference type="AlphaFoldDB" id="A0A2H3KAV1"/>
<protein>
    <recommendedName>
        <fullName evidence="1">GmrSD restriction endonucleases N-terminal domain-containing protein</fullName>
    </recommendedName>
</protein>
<dbReference type="PANTHER" id="PTHR39639:SF1">
    <property type="entry name" value="DUF262 DOMAIN-CONTAINING PROTEIN"/>
    <property type="match status" value="1"/>
</dbReference>
<reference evidence="2 3" key="1">
    <citation type="submission" date="2017-09" db="EMBL/GenBank/DDBJ databases">
        <title>Whole genomes of Flavobacteriaceae.</title>
        <authorList>
            <person name="Stine C."/>
            <person name="Li C."/>
            <person name="Tadesse D."/>
        </authorList>
    </citation>
    <scope>NUCLEOTIDE SEQUENCE [LARGE SCALE GENOMIC DNA]</scope>
    <source>
        <strain evidence="2 3">ATCC 35036</strain>
    </source>
</reference>
<accession>A0A2H3KAV1</accession>
<sequence length="182" mass="21509">MENMDKENFNEIEGEETLSFEAKEFLKLDEEENPYPYENINIGRDNFSAFELHRKYKNGDIILVQEKSNWDLIKKSKFIESILLGFPVPLFFVKQNDEGQLIVLDGNERLKSIFEFIENKYALKNLEILKNFTNCFFSNQDKAFSLPIKYKSRLEDVSFSFSIIKKPTAENIIQKLIERIKN</sequence>
<comment type="caution">
    <text evidence="2">The sequence shown here is derived from an EMBL/GenBank/DDBJ whole genome shotgun (WGS) entry which is preliminary data.</text>
</comment>
<dbReference type="PANTHER" id="PTHR39639">
    <property type="entry name" value="CHROMOSOME 16, WHOLE GENOME SHOTGUN SEQUENCE"/>
    <property type="match status" value="1"/>
</dbReference>
<name>A0A2H3KAV1_9FLAO</name>
<organism evidence="2 3">
    <name type="scientific">Flavobacterium branchiophilum</name>
    <dbReference type="NCBI Taxonomy" id="55197"/>
    <lineage>
        <taxon>Bacteria</taxon>
        <taxon>Pseudomonadati</taxon>
        <taxon>Bacteroidota</taxon>
        <taxon>Flavobacteriia</taxon>
        <taxon>Flavobacteriales</taxon>
        <taxon>Flavobacteriaceae</taxon>
        <taxon>Flavobacterium</taxon>
    </lineage>
</organism>
<dbReference type="EMBL" id="PCMW01000052">
    <property type="protein sequence ID" value="PDS23838.1"/>
    <property type="molecule type" value="Genomic_DNA"/>
</dbReference>
<dbReference type="OrthoDB" id="9764212at2"/>
<gene>
    <name evidence="2" type="ORF">B0A77_09610</name>
</gene>
<proteinExistence type="predicted"/>
<dbReference type="Pfam" id="PF03235">
    <property type="entry name" value="GmrSD_N"/>
    <property type="match status" value="1"/>
</dbReference>